<sequence length="95" mass="11136">MQKISERKLECRKCPVPKPEKVETRLELACTKFGKQLETNRALVDEMKHLTMERALVIKTYKRLEMELATLSIELAGIVCRHEHKAHYNTRWASV</sequence>
<accession>A0ABD0JCN6</accession>
<organism evidence="3 4">
    <name type="scientific">Batillaria attramentaria</name>
    <dbReference type="NCBI Taxonomy" id="370345"/>
    <lineage>
        <taxon>Eukaryota</taxon>
        <taxon>Metazoa</taxon>
        <taxon>Spiralia</taxon>
        <taxon>Lophotrochozoa</taxon>
        <taxon>Mollusca</taxon>
        <taxon>Gastropoda</taxon>
        <taxon>Caenogastropoda</taxon>
        <taxon>Sorbeoconcha</taxon>
        <taxon>Cerithioidea</taxon>
        <taxon>Batillariidae</taxon>
        <taxon>Batillaria</taxon>
    </lineage>
</organism>
<proteinExistence type="predicted"/>
<keyword evidence="4" id="KW-1185">Reference proteome</keyword>
<evidence type="ECO:0000256" key="1">
    <source>
        <dbReference type="ARBA" id="ARBA00023054"/>
    </source>
</evidence>
<evidence type="ECO:0000313" key="4">
    <source>
        <dbReference type="Proteomes" id="UP001519460"/>
    </source>
</evidence>
<protein>
    <recommendedName>
        <fullName evidence="2">ODAD1 central coiled coil region domain-containing protein</fullName>
    </recommendedName>
</protein>
<evidence type="ECO:0000313" key="3">
    <source>
        <dbReference type="EMBL" id="KAK7469823.1"/>
    </source>
</evidence>
<keyword evidence="1" id="KW-0175">Coiled coil</keyword>
<dbReference type="Pfam" id="PF21773">
    <property type="entry name" value="ODAD1_CC"/>
    <property type="match status" value="1"/>
</dbReference>
<evidence type="ECO:0000259" key="2">
    <source>
        <dbReference type="Pfam" id="PF21773"/>
    </source>
</evidence>
<reference evidence="3 4" key="1">
    <citation type="journal article" date="2023" name="Sci. Data">
        <title>Genome assembly of the Korean intertidal mud-creeper Batillaria attramentaria.</title>
        <authorList>
            <person name="Patra A.K."/>
            <person name="Ho P.T."/>
            <person name="Jun S."/>
            <person name="Lee S.J."/>
            <person name="Kim Y."/>
            <person name="Won Y.J."/>
        </authorList>
    </citation>
    <scope>NUCLEOTIDE SEQUENCE [LARGE SCALE GENOMIC DNA]</scope>
    <source>
        <strain evidence="3">Wonlab-2016</strain>
    </source>
</reference>
<dbReference type="EMBL" id="JACVVK020000502">
    <property type="protein sequence ID" value="KAK7469823.1"/>
    <property type="molecule type" value="Genomic_DNA"/>
</dbReference>
<dbReference type="Proteomes" id="UP001519460">
    <property type="component" value="Unassembled WGS sequence"/>
</dbReference>
<dbReference type="InterPro" id="IPR049258">
    <property type="entry name" value="ODAD1_CC"/>
</dbReference>
<comment type="caution">
    <text evidence="3">The sequence shown here is derived from an EMBL/GenBank/DDBJ whole genome shotgun (WGS) entry which is preliminary data.</text>
</comment>
<dbReference type="AlphaFoldDB" id="A0ABD0JCN6"/>
<gene>
    <name evidence="3" type="ORF">BaRGS_00036152</name>
</gene>
<feature type="domain" description="ODAD1 central coiled coil region" evidence="2">
    <location>
        <begin position="21"/>
        <end position="75"/>
    </location>
</feature>
<name>A0ABD0JCN6_9CAEN</name>